<dbReference type="InterPro" id="IPR017800">
    <property type="entry name" value="ADOP"/>
</dbReference>
<dbReference type="GO" id="GO:0022857">
    <property type="term" value="F:transmembrane transporter activity"/>
    <property type="evidence" value="ECO:0007669"/>
    <property type="project" value="TreeGrafter"/>
</dbReference>
<dbReference type="GO" id="GO:0005886">
    <property type="term" value="C:plasma membrane"/>
    <property type="evidence" value="ECO:0007669"/>
    <property type="project" value="UniProtKB-SubCell"/>
</dbReference>
<dbReference type="AlphaFoldDB" id="A0A7S7SJ71"/>
<keyword evidence="4 7" id="KW-1133">Transmembrane helix</keyword>
<feature type="transmembrane region" description="Helical" evidence="7">
    <location>
        <begin position="21"/>
        <end position="47"/>
    </location>
</feature>
<accession>A0A7S7SJ71</accession>
<feature type="transmembrane region" description="Helical" evidence="7">
    <location>
        <begin position="381"/>
        <end position="402"/>
    </location>
</feature>
<feature type="domain" description="ABC3 transporter permease C-terminal" evidence="8">
    <location>
        <begin position="290"/>
        <end position="401"/>
    </location>
</feature>
<evidence type="ECO:0000256" key="5">
    <source>
        <dbReference type="ARBA" id="ARBA00023136"/>
    </source>
</evidence>
<keyword evidence="3 7" id="KW-0812">Transmembrane</keyword>
<feature type="transmembrane region" description="Helical" evidence="7">
    <location>
        <begin position="749"/>
        <end position="770"/>
    </location>
</feature>
<feature type="transmembrane region" description="Helical" evidence="7">
    <location>
        <begin position="692"/>
        <end position="721"/>
    </location>
</feature>
<feature type="transmembrane region" description="Helical" evidence="7">
    <location>
        <begin position="438"/>
        <end position="456"/>
    </location>
</feature>
<feature type="transmembrane region" description="Helical" evidence="7">
    <location>
        <begin position="284"/>
        <end position="308"/>
    </location>
</feature>
<dbReference type="InterPro" id="IPR050250">
    <property type="entry name" value="Macrolide_Exporter_MacB"/>
</dbReference>
<feature type="domain" description="MacB-like periplasmic core" evidence="9">
    <location>
        <begin position="499"/>
        <end position="659"/>
    </location>
</feature>
<evidence type="ECO:0000259" key="8">
    <source>
        <dbReference type="Pfam" id="PF02687"/>
    </source>
</evidence>
<gene>
    <name evidence="10" type="ORF">IRI77_26800</name>
</gene>
<dbReference type="InterPro" id="IPR003838">
    <property type="entry name" value="ABC3_permease_C"/>
</dbReference>
<evidence type="ECO:0000259" key="9">
    <source>
        <dbReference type="Pfam" id="PF12704"/>
    </source>
</evidence>
<keyword evidence="5 7" id="KW-0472">Membrane</keyword>
<evidence type="ECO:0000313" key="11">
    <source>
        <dbReference type="Proteomes" id="UP000593892"/>
    </source>
</evidence>
<dbReference type="PANTHER" id="PTHR30572">
    <property type="entry name" value="MEMBRANE COMPONENT OF TRANSPORTER-RELATED"/>
    <property type="match status" value="1"/>
</dbReference>
<protein>
    <submittedName>
        <fullName evidence="10">ABC transporter permease</fullName>
    </submittedName>
</protein>
<evidence type="ECO:0000256" key="1">
    <source>
        <dbReference type="ARBA" id="ARBA00004651"/>
    </source>
</evidence>
<dbReference type="KEGG" id="pfer:IRI77_26800"/>
<evidence type="ECO:0000256" key="6">
    <source>
        <dbReference type="ARBA" id="ARBA00038076"/>
    </source>
</evidence>
<evidence type="ECO:0000256" key="7">
    <source>
        <dbReference type="SAM" id="Phobius"/>
    </source>
</evidence>
<keyword evidence="2" id="KW-1003">Cell membrane</keyword>
<organism evidence="10 11">
    <name type="scientific">Paludibaculum fermentans</name>
    <dbReference type="NCBI Taxonomy" id="1473598"/>
    <lineage>
        <taxon>Bacteria</taxon>
        <taxon>Pseudomonadati</taxon>
        <taxon>Acidobacteriota</taxon>
        <taxon>Terriglobia</taxon>
        <taxon>Bryobacterales</taxon>
        <taxon>Bryobacteraceae</taxon>
        <taxon>Paludibaculum</taxon>
    </lineage>
</organism>
<reference evidence="10 11" key="1">
    <citation type="submission" date="2020-10" db="EMBL/GenBank/DDBJ databases">
        <title>Complete genome sequence of Paludibaculum fermentans P105T, a facultatively anaerobic acidobacterium capable of dissimilatory Fe(III) reduction.</title>
        <authorList>
            <person name="Dedysh S.N."/>
            <person name="Beletsky A.V."/>
            <person name="Kulichevskaya I.S."/>
            <person name="Mardanov A.V."/>
            <person name="Ravin N.V."/>
        </authorList>
    </citation>
    <scope>NUCLEOTIDE SEQUENCE [LARGE SCALE GENOMIC DNA]</scope>
    <source>
        <strain evidence="10 11">P105</strain>
    </source>
</reference>
<feature type="transmembrane region" description="Helical" evidence="7">
    <location>
        <begin position="782"/>
        <end position="801"/>
    </location>
</feature>
<evidence type="ECO:0000256" key="2">
    <source>
        <dbReference type="ARBA" id="ARBA00022475"/>
    </source>
</evidence>
<dbReference type="NCBIfam" id="TIGR03434">
    <property type="entry name" value="ADOP"/>
    <property type="match status" value="1"/>
</dbReference>
<sequence length="819" mass="87641">MPNLVSEVRLAVRSLARSRGFALAAIACLALGIGATTAIFSVVNAVLLRPLAYKNPDGLARIYTEFPKFPNGGLRRFWTSGPEFLELRRDLRSWQSIDAWRLGGVNLSGSNEPLRIVAGFVSGGLMETLGVQPRLGRVLTPSDDVPGANPAVVLSAGLWNRAFGSDPNILHREVWLDGRKANVIGVMPEGFQYPPGETEPAEMWSALQLDPARPGNRGGHNFNLLGRLKAGTNLEQARQEAAQYVRATGQKERATPNQHMLDPEGHPLVMFGLQEEVTGSVKPALLAMFAAVGFVLLIACGNVANLLLARAESRQREIAVRRAMGASTAGLIRQFVVEGILLSLGGAVAGLALAFGCLKLILSAAGASLPRATEIGVDPTVLAFTIGISIFTGIFFGFAPLVQSLPRPLAETLKAAGGRTTATREAHFLRRLMITSEIALALVLLIGAGLMMSAFWKLQTVRSGVQPEHVMTLRVALPRELYRQPADILAFWAKLEQRTRTLPGVLNAAVVNGLPPIRPVNANDTQIEGFVQKQGGPIQNIDYWNGVGVNYFSTLGIQLVEGRFFNESDGAASQPVLIINETLARIYYPGQSPIGKRMRPGFDDPWRTIVGVVADVKNAGLDKPAGTELYFPMPQTEGNFRSASVVARTQGDPVQMVSALRGVIQELDPALPVSAVMPMTEVMAKAQARPRFLTLLIGLFSAVALGLAALGIYSVMAYSVAQRTNEFGIRMAMGALQGDVLRLVLRQGLILGVSGVGIGAAGALILSRLLRGSLYGVGAFDPLPFIGMSVLLLAVTALACLSPALRATRVDPVIALRYE</sequence>
<dbReference type="InterPro" id="IPR025857">
    <property type="entry name" value="MacB_PCD"/>
</dbReference>
<name>A0A7S7SJ71_PALFE</name>
<dbReference type="Proteomes" id="UP000593892">
    <property type="component" value="Chromosome"/>
</dbReference>
<dbReference type="Pfam" id="PF12704">
    <property type="entry name" value="MacB_PCD"/>
    <property type="match status" value="2"/>
</dbReference>
<proteinExistence type="inferred from homology"/>
<feature type="domain" description="ABC3 transporter permease C-terminal" evidence="8">
    <location>
        <begin position="699"/>
        <end position="812"/>
    </location>
</feature>
<dbReference type="PANTHER" id="PTHR30572:SF4">
    <property type="entry name" value="ABC TRANSPORTER PERMEASE YTRF"/>
    <property type="match status" value="1"/>
</dbReference>
<dbReference type="EMBL" id="CP063849">
    <property type="protein sequence ID" value="QOY86393.1"/>
    <property type="molecule type" value="Genomic_DNA"/>
</dbReference>
<evidence type="ECO:0000256" key="3">
    <source>
        <dbReference type="ARBA" id="ARBA00022692"/>
    </source>
</evidence>
<evidence type="ECO:0000313" key="10">
    <source>
        <dbReference type="EMBL" id="QOY86393.1"/>
    </source>
</evidence>
<evidence type="ECO:0000256" key="4">
    <source>
        <dbReference type="ARBA" id="ARBA00022989"/>
    </source>
</evidence>
<comment type="similarity">
    <text evidence="6">Belongs to the ABC-4 integral membrane protein family.</text>
</comment>
<dbReference type="RefSeq" id="WP_194448062.1">
    <property type="nucleotide sequence ID" value="NZ_CP063849.1"/>
</dbReference>
<comment type="subcellular location">
    <subcellularLocation>
        <location evidence="1">Cell membrane</location>
        <topology evidence="1">Multi-pass membrane protein</topology>
    </subcellularLocation>
</comment>
<keyword evidence="11" id="KW-1185">Reference proteome</keyword>
<feature type="transmembrane region" description="Helical" evidence="7">
    <location>
        <begin position="340"/>
        <end position="361"/>
    </location>
</feature>
<dbReference type="Pfam" id="PF02687">
    <property type="entry name" value="FtsX"/>
    <property type="match status" value="2"/>
</dbReference>
<feature type="domain" description="MacB-like periplasmic core" evidence="9">
    <location>
        <begin position="24"/>
        <end position="243"/>
    </location>
</feature>